<keyword evidence="3" id="KW-1185">Reference proteome</keyword>
<name>G2QPN2_THET4</name>
<dbReference type="RefSeq" id="XP_003666790.1">
    <property type="nucleotide sequence ID" value="XM_003666742.1"/>
</dbReference>
<dbReference type="InterPro" id="IPR011992">
    <property type="entry name" value="EF-hand-dom_pair"/>
</dbReference>
<evidence type="ECO:0000256" key="1">
    <source>
        <dbReference type="SAM" id="MobiDB-lite"/>
    </source>
</evidence>
<dbReference type="HOGENOM" id="CLU_2135256_0_0_1"/>
<dbReference type="EMBL" id="CP003008">
    <property type="protein sequence ID" value="AEO61545.1"/>
    <property type="molecule type" value="Genomic_DNA"/>
</dbReference>
<dbReference type="STRING" id="573729.G2QPN2"/>
<dbReference type="InParanoid" id="G2QPN2"/>
<dbReference type="OrthoDB" id="270584at2759"/>
<gene>
    <name evidence="2" type="ORF">MYCTH_2316520</name>
</gene>
<feature type="compositionally biased region" description="Basic and acidic residues" evidence="1">
    <location>
        <begin position="100"/>
        <end position="113"/>
    </location>
</feature>
<proteinExistence type="predicted"/>
<dbReference type="KEGG" id="mtm:MYCTH_2316520"/>
<organism evidence="2 3">
    <name type="scientific">Thermothelomyces thermophilus (strain ATCC 42464 / BCRC 31852 / DSM 1799)</name>
    <name type="common">Sporotrichum thermophile</name>
    <dbReference type="NCBI Taxonomy" id="573729"/>
    <lineage>
        <taxon>Eukaryota</taxon>
        <taxon>Fungi</taxon>
        <taxon>Dikarya</taxon>
        <taxon>Ascomycota</taxon>
        <taxon>Pezizomycotina</taxon>
        <taxon>Sordariomycetes</taxon>
        <taxon>Sordariomycetidae</taxon>
        <taxon>Sordariales</taxon>
        <taxon>Chaetomiaceae</taxon>
        <taxon>Thermothelomyces</taxon>
    </lineage>
</organism>
<protein>
    <recommendedName>
        <fullName evidence="4">EF-hand domain-containing protein</fullName>
    </recommendedName>
</protein>
<dbReference type="VEuPathDB" id="FungiDB:MYCTH_2316520"/>
<dbReference type="GeneID" id="11506997"/>
<evidence type="ECO:0000313" key="3">
    <source>
        <dbReference type="Proteomes" id="UP000007322"/>
    </source>
</evidence>
<dbReference type="OMA" id="MRNAEDM"/>
<dbReference type="SUPFAM" id="SSF47473">
    <property type="entry name" value="EF-hand"/>
    <property type="match status" value="1"/>
</dbReference>
<evidence type="ECO:0000313" key="2">
    <source>
        <dbReference type="EMBL" id="AEO61545.1"/>
    </source>
</evidence>
<dbReference type="Gene3D" id="1.10.238.10">
    <property type="entry name" value="EF-hand"/>
    <property type="match status" value="1"/>
</dbReference>
<dbReference type="AlphaFoldDB" id="G2QPN2"/>
<accession>G2QPN2</accession>
<evidence type="ECO:0008006" key="4">
    <source>
        <dbReference type="Google" id="ProtNLM"/>
    </source>
</evidence>
<reference evidence="2 3" key="1">
    <citation type="journal article" date="2011" name="Nat. Biotechnol.">
        <title>Comparative genomic analysis of the thermophilic biomass-degrading fungi Myceliophthora thermophila and Thielavia terrestris.</title>
        <authorList>
            <person name="Berka R.M."/>
            <person name="Grigoriev I.V."/>
            <person name="Otillar R."/>
            <person name="Salamov A."/>
            <person name="Grimwood J."/>
            <person name="Reid I."/>
            <person name="Ishmael N."/>
            <person name="John T."/>
            <person name="Darmond C."/>
            <person name="Moisan M.-C."/>
            <person name="Henrissat B."/>
            <person name="Coutinho P.M."/>
            <person name="Lombard V."/>
            <person name="Natvig D.O."/>
            <person name="Lindquist E."/>
            <person name="Schmutz J."/>
            <person name="Lucas S."/>
            <person name="Harris P."/>
            <person name="Powlowski J."/>
            <person name="Bellemare A."/>
            <person name="Taylor D."/>
            <person name="Butler G."/>
            <person name="de Vries R.P."/>
            <person name="Allijn I.E."/>
            <person name="van den Brink J."/>
            <person name="Ushinsky S."/>
            <person name="Storms R."/>
            <person name="Powell A.J."/>
            <person name="Paulsen I.T."/>
            <person name="Elbourne L.D.H."/>
            <person name="Baker S.E."/>
            <person name="Magnuson J."/>
            <person name="LaBoissiere S."/>
            <person name="Clutterbuck A.J."/>
            <person name="Martinez D."/>
            <person name="Wogulis M."/>
            <person name="de Leon A.L."/>
            <person name="Rey M.W."/>
            <person name="Tsang A."/>
        </authorList>
    </citation>
    <scope>NUCLEOTIDE SEQUENCE [LARGE SCALE GENOMIC DNA]</scope>
    <source>
        <strain evidence="3">ATCC 42464 / BCRC 31852 / DSM 1799</strain>
    </source>
</reference>
<feature type="region of interest" description="Disordered" evidence="1">
    <location>
        <begin position="90"/>
        <end position="113"/>
    </location>
</feature>
<sequence>MEESQNQRDRRVEELWKQLDPAGHGELDLKGLQRGLRRIDHRKFPPPFPLFPLFRAQGYRTHNLAQALKNADQMLKTIISIVDTSGDGKIQYEGGFGETGKSRVEPETETMRT</sequence>
<dbReference type="Proteomes" id="UP000007322">
    <property type="component" value="Chromosome 7"/>
</dbReference>